<dbReference type="Pfam" id="PF00083">
    <property type="entry name" value="Sugar_tr"/>
    <property type="match status" value="1"/>
</dbReference>
<proteinExistence type="inferred from homology"/>
<feature type="transmembrane region" description="Helical" evidence="8">
    <location>
        <begin position="442"/>
        <end position="460"/>
    </location>
</feature>
<protein>
    <submittedName>
        <fullName evidence="10">Sugar transporter</fullName>
    </submittedName>
</protein>
<dbReference type="InterPro" id="IPR005828">
    <property type="entry name" value="MFS_sugar_transport-like"/>
</dbReference>
<keyword evidence="4 8" id="KW-0812">Transmembrane</keyword>
<comment type="caution">
    <text evidence="10">The sequence shown here is derived from an EMBL/GenBank/DDBJ whole genome shotgun (WGS) entry which is preliminary data.</text>
</comment>
<dbReference type="InterPro" id="IPR036259">
    <property type="entry name" value="MFS_trans_sf"/>
</dbReference>
<gene>
    <name evidence="10" type="ORF">VFPPC_17482</name>
</gene>
<dbReference type="AlphaFoldDB" id="A0A219AT42"/>
<dbReference type="PANTHER" id="PTHR48022:SF77">
    <property type="entry name" value="MAJOR FACILITATOR SUPERFAMILY (MFS) PROFILE DOMAIN-CONTAINING PROTEIN"/>
    <property type="match status" value="1"/>
</dbReference>
<feature type="transmembrane region" description="Helical" evidence="8">
    <location>
        <begin position="126"/>
        <end position="147"/>
    </location>
</feature>
<dbReference type="Gene3D" id="1.20.1250.20">
    <property type="entry name" value="MFS general substrate transporter like domains"/>
    <property type="match status" value="1"/>
</dbReference>
<evidence type="ECO:0000256" key="1">
    <source>
        <dbReference type="ARBA" id="ARBA00004141"/>
    </source>
</evidence>
<comment type="similarity">
    <text evidence="2 7">Belongs to the major facilitator superfamily. Sugar transporter (TC 2.A.1.1) family.</text>
</comment>
<evidence type="ECO:0000259" key="9">
    <source>
        <dbReference type="PROSITE" id="PS50850"/>
    </source>
</evidence>
<feature type="transmembrane region" description="Helical" evidence="8">
    <location>
        <begin position="407"/>
        <end position="430"/>
    </location>
</feature>
<keyword evidence="5 8" id="KW-1133">Transmembrane helix</keyword>
<reference evidence="10 11" key="1">
    <citation type="journal article" date="2016" name="PLoS Pathog.">
        <title>Biosynthesis of antibiotic leucinostatins in bio-control fungus Purpureocillium lilacinum and their inhibition on phytophthora revealed by genome mining.</title>
        <authorList>
            <person name="Wang G."/>
            <person name="Liu Z."/>
            <person name="Lin R."/>
            <person name="Li E."/>
            <person name="Mao Z."/>
            <person name="Ling J."/>
            <person name="Yang Y."/>
            <person name="Yin W.B."/>
            <person name="Xie B."/>
        </authorList>
    </citation>
    <scope>NUCLEOTIDE SEQUENCE [LARGE SCALE GENOMIC DNA]</scope>
    <source>
        <strain evidence="10">170</strain>
    </source>
</reference>
<feature type="transmembrane region" description="Helical" evidence="8">
    <location>
        <begin position="159"/>
        <end position="179"/>
    </location>
</feature>
<comment type="subcellular location">
    <subcellularLocation>
        <location evidence="1">Membrane</location>
        <topology evidence="1">Multi-pass membrane protein</topology>
    </subcellularLocation>
</comment>
<organism evidence="10 11">
    <name type="scientific">Pochonia chlamydosporia 170</name>
    <dbReference type="NCBI Taxonomy" id="1380566"/>
    <lineage>
        <taxon>Eukaryota</taxon>
        <taxon>Fungi</taxon>
        <taxon>Dikarya</taxon>
        <taxon>Ascomycota</taxon>
        <taxon>Pezizomycotina</taxon>
        <taxon>Sordariomycetes</taxon>
        <taxon>Hypocreomycetidae</taxon>
        <taxon>Hypocreales</taxon>
        <taxon>Clavicipitaceae</taxon>
        <taxon>Pochonia</taxon>
    </lineage>
</organism>
<keyword evidence="6 8" id="KW-0472">Membrane</keyword>
<evidence type="ECO:0000256" key="2">
    <source>
        <dbReference type="ARBA" id="ARBA00010992"/>
    </source>
</evidence>
<dbReference type="SUPFAM" id="SSF103473">
    <property type="entry name" value="MFS general substrate transporter"/>
    <property type="match status" value="1"/>
</dbReference>
<dbReference type="InterPro" id="IPR003663">
    <property type="entry name" value="Sugar/inositol_transpt"/>
</dbReference>
<dbReference type="PROSITE" id="PS50850">
    <property type="entry name" value="MFS"/>
    <property type="match status" value="1"/>
</dbReference>
<evidence type="ECO:0000313" key="11">
    <source>
        <dbReference type="Proteomes" id="UP000078397"/>
    </source>
</evidence>
<dbReference type="InterPro" id="IPR020846">
    <property type="entry name" value="MFS_dom"/>
</dbReference>
<evidence type="ECO:0000313" key="10">
    <source>
        <dbReference type="EMBL" id="OWT43355.1"/>
    </source>
</evidence>
<keyword evidence="3 7" id="KW-0813">Transport</keyword>
<evidence type="ECO:0000256" key="5">
    <source>
        <dbReference type="ARBA" id="ARBA00022989"/>
    </source>
</evidence>
<feature type="transmembrane region" description="Helical" evidence="8">
    <location>
        <begin position="311"/>
        <end position="332"/>
    </location>
</feature>
<feature type="transmembrane region" description="Helical" evidence="8">
    <location>
        <begin position="70"/>
        <end position="94"/>
    </location>
</feature>
<evidence type="ECO:0000256" key="3">
    <source>
        <dbReference type="ARBA" id="ARBA00022448"/>
    </source>
</evidence>
<dbReference type="STRING" id="1380566.A0A219AT42"/>
<dbReference type="GO" id="GO:0016020">
    <property type="term" value="C:membrane"/>
    <property type="evidence" value="ECO:0007669"/>
    <property type="project" value="UniProtKB-SubCell"/>
</dbReference>
<feature type="transmembrane region" description="Helical" evidence="8">
    <location>
        <begin position="191"/>
        <end position="212"/>
    </location>
</feature>
<dbReference type="NCBIfam" id="TIGR00879">
    <property type="entry name" value="SP"/>
    <property type="match status" value="1"/>
</dbReference>
<dbReference type="KEGG" id="pchm:VFPPC_17482"/>
<dbReference type="PRINTS" id="PR00171">
    <property type="entry name" value="SUGRTRNSPORT"/>
</dbReference>
<sequence length="503" mass="55086">MTNKGPHVNLGADRLREFNSTLVFVMLYMCSCAFNFGYDVGNFGAVQGMGSFGRRFGECNSNGACKLPAWLSSLMTSLPFLGKALGAIACGPIAERFGRKMCIIVIAALSFIGVLLQTTATTSAQFTIGRFISFGMTGMTIVVVPIYQAETAPKMLRGMMASTLQLMIVGGQLVASLVTYGTQSLTSDKAWQIPVGLQFVAPAFIVAFLPFVPESPRWLLSRGRVFEAKESLQKLRKNHSETEINEEMEILQTAHSLEEKGSWAEVFDKSNRRRTFVAIVAMFGQQITGQAFSSQYSVIFYQSQGFKSQAFLFNILSNISGLVCLVATWYIIDQVGRRPMLMTGGSGMAVSLFIVGGLGSIKSPVDAQKNTMVAFFILFTSAYNLSWAPVSYVVVSEAASSRVKEKTNLLASVISIITTFVTSFTIPYLLNKPYAALGAKVGFIYGSINVLMVVVAFFCVPEMKGRSLEEIDLLFESGIPLRRFKSRRDLAFEENVVIDGQKV</sequence>
<evidence type="ECO:0000256" key="7">
    <source>
        <dbReference type="RuleBase" id="RU003346"/>
    </source>
</evidence>
<dbReference type="GeneID" id="28847150"/>
<feature type="transmembrane region" description="Helical" evidence="8">
    <location>
        <begin position="101"/>
        <end position="120"/>
    </location>
</feature>
<evidence type="ECO:0000256" key="4">
    <source>
        <dbReference type="ARBA" id="ARBA00022692"/>
    </source>
</evidence>
<dbReference type="OrthoDB" id="6612291at2759"/>
<dbReference type="GO" id="GO:0005351">
    <property type="term" value="F:carbohydrate:proton symporter activity"/>
    <property type="evidence" value="ECO:0007669"/>
    <property type="project" value="TreeGrafter"/>
</dbReference>
<evidence type="ECO:0000256" key="8">
    <source>
        <dbReference type="SAM" id="Phobius"/>
    </source>
</evidence>
<name>A0A219AT42_METCM</name>
<feature type="transmembrane region" description="Helical" evidence="8">
    <location>
        <begin position="339"/>
        <end position="361"/>
    </location>
</feature>
<dbReference type="InterPro" id="IPR050360">
    <property type="entry name" value="MFS_Sugar_Transporters"/>
</dbReference>
<evidence type="ECO:0000256" key="6">
    <source>
        <dbReference type="ARBA" id="ARBA00023136"/>
    </source>
</evidence>
<feature type="transmembrane region" description="Helical" evidence="8">
    <location>
        <begin position="21"/>
        <end position="38"/>
    </location>
</feature>
<accession>A0A219AT42</accession>
<keyword evidence="11" id="KW-1185">Reference proteome</keyword>
<dbReference type="FunFam" id="1.20.1250.20:FF:000078">
    <property type="entry name" value="MFS maltose transporter, putative"/>
    <property type="match status" value="1"/>
</dbReference>
<feature type="domain" description="Major facilitator superfamily (MFS) profile" evidence="9">
    <location>
        <begin position="25"/>
        <end position="464"/>
    </location>
</feature>
<dbReference type="EMBL" id="LSBJ02000002">
    <property type="protein sequence ID" value="OWT43355.1"/>
    <property type="molecule type" value="Genomic_DNA"/>
</dbReference>
<keyword evidence="10" id="KW-0762">Sugar transport</keyword>
<dbReference type="Proteomes" id="UP000078397">
    <property type="component" value="Unassembled WGS sequence"/>
</dbReference>
<dbReference type="RefSeq" id="XP_022285788.1">
    <property type="nucleotide sequence ID" value="XM_022429185.1"/>
</dbReference>
<feature type="transmembrane region" description="Helical" evidence="8">
    <location>
        <begin position="276"/>
        <end position="299"/>
    </location>
</feature>
<dbReference type="PANTHER" id="PTHR48022">
    <property type="entry name" value="PLASTIDIC GLUCOSE TRANSPORTER 4"/>
    <property type="match status" value="1"/>
</dbReference>
<feature type="transmembrane region" description="Helical" evidence="8">
    <location>
        <begin position="373"/>
        <end position="395"/>
    </location>
</feature>